<feature type="compositionally biased region" description="Basic and acidic residues" evidence="2">
    <location>
        <begin position="143"/>
        <end position="163"/>
    </location>
</feature>
<dbReference type="Proteomes" id="UP000825002">
    <property type="component" value="Unassembled WGS sequence"/>
</dbReference>
<name>A0ABQ7S583_9ACAR</name>
<comment type="similarity">
    <text evidence="1">Belongs to the protein phosphatase inhibitor 2 family.</text>
</comment>
<evidence type="ECO:0000256" key="1">
    <source>
        <dbReference type="ARBA" id="ARBA00005472"/>
    </source>
</evidence>
<feature type="compositionally biased region" description="Low complexity" evidence="2">
    <location>
        <begin position="130"/>
        <end position="142"/>
    </location>
</feature>
<reference evidence="3 4" key="1">
    <citation type="submission" date="2020-10" db="EMBL/GenBank/DDBJ databases">
        <authorList>
            <person name="Klimov P.B."/>
            <person name="Dyachkov S.M."/>
            <person name="Chetverikov P.E."/>
        </authorList>
    </citation>
    <scope>NUCLEOTIDE SEQUENCE [LARGE SCALE GENOMIC DNA]</scope>
    <source>
        <strain evidence="3">BMOC 18-1129-001#AD2665</strain>
        <tissue evidence="3">Entire mites</tissue>
    </source>
</reference>
<feature type="compositionally biased region" description="Basic and acidic residues" evidence="2">
    <location>
        <begin position="91"/>
        <end position="101"/>
    </location>
</feature>
<dbReference type="Gene3D" id="6.10.250.1050">
    <property type="match status" value="2"/>
</dbReference>
<evidence type="ECO:0000313" key="3">
    <source>
        <dbReference type="EMBL" id="KAG9508527.1"/>
    </source>
</evidence>
<organism evidence="3 4">
    <name type="scientific">Fragariocoptes setiger</name>
    <dbReference type="NCBI Taxonomy" id="1670756"/>
    <lineage>
        <taxon>Eukaryota</taxon>
        <taxon>Metazoa</taxon>
        <taxon>Ecdysozoa</taxon>
        <taxon>Arthropoda</taxon>
        <taxon>Chelicerata</taxon>
        <taxon>Arachnida</taxon>
        <taxon>Acari</taxon>
        <taxon>Acariformes</taxon>
        <taxon>Trombidiformes</taxon>
        <taxon>Prostigmata</taxon>
        <taxon>Eupodina</taxon>
        <taxon>Eriophyoidea</taxon>
        <taxon>Phytoptidae</taxon>
        <taxon>Fragariocoptes</taxon>
    </lineage>
</organism>
<proteinExistence type="inferred from homology"/>
<dbReference type="PANTHER" id="PTHR12398">
    <property type="entry name" value="PROTEIN PHOSPHATASE INHIBITOR"/>
    <property type="match status" value="1"/>
</dbReference>
<accession>A0ABQ7S583</accession>
<protein>
    <submittedName>
        <fullName evidence="3">Protein phosphatase inhibitor 2</fullName>
    </submittedName>
</protein>
<sequence length="186" mass="20992">MENLNKRPSKGILKLSTSFDAEHGAGKSRSNSIDNKDIKWDESNILETLHPEDKDYGTMKIDEPPTPFNRSPQRDGDSDEEDASKPSTTELLEKVSRKIKEPPPPLAADVEDLLECDDNLDDDNECRPGSSSNLSDGSMSDSDQSRRKDFESKRKRHYNEFHAVKLARKLLEKEEEALDDDKPSSS</sequence>
<keyword evidence="4" id="KW-1185">Reference proteome</keyword>
<evidence type="ECO:0000313" key="4">
    <source>
        <dbReference type="Proteomes" id="UP000825002"/>
    </source>
</evidence>
<dbReference type="InterPro" id="IPR007062">
    <property type="entry name" value="PPI-2"/>
</dbReference>
<comment type="caution">
    <text evidence="3">The sequence shown here is derived from an EMBL/GenBank/DDBJ whole genome shotgun (WGS) entry which is preliminary data.</text>
</comment>
<keyword evidence="3" id="KW-0650">Protein phosphatase inhibitor</keyword>
<feature type="compositionally biased region" description="Basic and acidic residues" evidence="2">
    <location>
        <begin position="49"/>
        <end position="63"/>
    </location>
</feature>
<dbReference type="EMBL" id="JAIFTH010001459">
    <property type="protein sequence ID" value="KAG9508527.1"/>
    <property type="molecule type" value="Genomic_DNA"/>
</dbReference>
<evidence type="ECO:0000256" key="2">
    <source>
        <dbReference type="SAM" id="MobiDB-lite"/>
    </source>
</evidence>
<dbReference type="GO" id="GO:0004864">
    <property type="term" value="F:protein phosphatase inhibitor activity"/>
    <property type="evidence" value="ECO:0007669"/>
    <property type="project" value="UniProtKB-KW"/>
</dbReference>
<feature type="compositionally biased region" description="Acidic residues" evidence="2">
    <location>
        <begin position="109"/>
        <end position="124"/>
    </location>
</feature>
<gene>
    <name evidence="3" type="primary">PPP1R2</name>
    <name evidence="3" type="ORF">GZH46_02973</name>
</gene>
<dbReference type="PANTHER" id="PTHR12398:SF20">
    <property type="entry name" value="PROTEIN PHOSPHATASE 1 REGULATORY INHIBITOR SUBUNIT 2"/>
    <property type="match status" value="1"/>
</dbReference>
<feature type="region of interest" description="Disordered" evidence="2">
    <location>
        <begin position="1"/>
        <end position="163"/>
    </location>
</feature>
<dbReference type="Pfam" id="PF04979">
    <property type="entry name" value="IPP-2"/>
    <property type="match status" value="1"/>
</dbReference>